<dbReference type="STRING" id="1108812.AWC16_13325"/>
<keyword evidence="2" id="KW-1185">Reference proteome</keyword>
<sequence length="76" mass="8717">MAVTQVDLDEETLREVMRIAGVHTKKEAVNLAMRDYVERFKRIEALARSREHARNWDYDGWLVARADEKAAGKATG</sequence>
<dbReference type="AlphaFoldDB" id="A0A1X1YI59"/>
<dbReference type="OrthoDB" id="4563074at2"/>
<name>A0A1X1YI59_9MYCO</name>
<evidence type="ECO:0000313" key="1">
    <source>
        <dbReference type="EMBL" id="ORW10715.1"/>
    </source>
</evidence>
<dbReference type="Proteomes" id="UP000193866">
    <property type="component" value="Unassembled WGS sequence"/>
</dbReference>
<accession>A0A1X1YI59</accession>
<comment type="caution">
    <text evidence="1">The sequence shown here is derived from an EMBL/GenBank/DDBJ whole genome shotgun (WGS) entry which is preliminary data.</text>
</comment>
<dbReference type="InterPro" id="IPR019239">
    <property type="entry name" value="VapB_antitoxin"/>
</dbReference>
<dbReference type="EMBL" id="LQPG01000020">
    <property type="protein sequence ID" value="ORW10715.1"/>
    <property type="molecule type" value="Genomic_DNA"/>
</dbReference>
<protein>
    <submittedName>
        <fullName evidence="1">Antitoxin</fullName>
    </submittedName>
</protein>
<evidence type="ECO:0000313" key="2">
    <source>
        <dbReference type="Proteomes" id="UP000193866"/>
    </source>
</evidence>
<gene>
    <name evidence="1" type="ORF">AWC16_13325</name>
</gene>
<dbReference type="Pfam" id="PF09957">
    <property type="entry name" value="VapB_antitoxin"/>
    <property type="match status" value="1"/>
</dbReference>
<organism evidence="1 2">
    <name type="scientific">Mycolicibacter longobardus</name>
    <dbReference type="NCBI Taxonomy" id="1108812"/>
    <lineage>
        <taxon>Bacteria</taxon>
        <taxon>Bacillati</taxon>
        <taxon>Actinomycetota</taxon>
        <taxon>Actinomycetes</taxon>
        <taxon>Mycobacteriales</taxon>
        <taxon>Mycobacteriaceae</taxon>
        <taxon>Mycolicibacter</taxon>
    </lineage>
</organism>
<proteinExistence type="predicted"/>
<reference evidence="1 2" key="1">
    <citation type="submission" date="2016-01" db="EMBL/GenBank/DDBJ databases">
        <title>The new phylogeny of the genus Mycobacterium.</title>
        <authorList>
            <person name="Tarcisio F."/>
            <person name="Conor M."/>
            <person name="Antonella G."/>
            <person name="Elisabetta G."/>
            <person name="Giulia F.S."/>
            <person name="Sara T."/>
            <person name="Anna F."/>
            <person name="Clotilde B."/>
            <person name="Roberto B."/>
            <person name="Veronica D.S."/>
            <person name="Fabio R."/>
            <person name="Monica P."/>
            <person name="Olivier J."/>
            <person name="Enrico T."/>
            <person name="Nicola S."/>
        </authorList>
    </citation>
    <scope>NUCLEOTIDE SEQUENCE [LARGE SCALE GENOMIC DNA]</scope>
    <source>
        <strain evidence="1 2">DSM 45394</strain>
    </source>
</reference>